<evidence type="ECO:0000256" key="3">
    <source>
        <dbReference type="ARBA" id="ARBA00022679"/>
    </source>
</evidence>
<organism evidence="5 6">
    <name type="scientific">candidate division CPR3 bacterium GW2011_GWF2_35_18</name>
    <dbReference type="NCBI Taxonomy" id="1618350"/>
    <lineage>
        <taxon>Bacteria</taxon>
        <taxon>Bacteria division CPR3</taxon>
    </lineage>
</organism>
<dbReference type="InterPro" id="IPR029044">
    <property type="entry name" value="Nucleotide-diphossugar_trans"/>
</dbReference>
<dbReference type="EMBL" id="LBQB01000001">
    <property type="protein sequence ID" value="KKP70249.1"/>
    <property type="molecule type" value="Genomic_DNA"/>
</dbReference>
<dbReference type="InterPro" id="IPR001173">
    <property type="entry name" value="Glyco_trans_2-like"/>
</dbReference>
<dbReference type="Gene3D" id="3.90.550.10">
    <property type="entry name" value="Spore Coat Polysaccharide Biosynthesis Protein SpsA, Chain A"/>
    <property type="match status" value="1"/>
</dbReference>
<proteinExistence type="inferred from homology"/>
<accession>A0A0G0BL83</accession>
<keyword evidence="3 5" id="KW-0808">Transferase</keyword>
<dbReference type="STRING" id="1618350.UR67_C0001G0158"/>
<dbReference type="PANTHER" id="PTHR43179">
    <property type="entry name" value="RHAMNOSYLTRANSFERASE WBBL"/>
    <property type="match status" value="1"/>
</dbReference>
<protein>
    <submittedName>
        <fullName evidence="5">Glycosyl transferase family 2</fullName>
    </submittedName>
</protein>
<reference evidence="5 6" key="1">
    <citation type="journal article" date="2015" name="Nature">
        <title>rRNA introns, odd ribosomes, and small enigmatic genomes across a large radiation of phyla.</title>
        <authorList>
            <person name="Brown C.T."/>
            <person name="Hug L.A."/>
            <person name="Thomas B.C."/>
            <person name="Sharon I."/>
            <person name="Castelle C.J."/>
            <person name="Singh A."/>
            <person name="Wilkins M.J."/>
            <person name="Williams K.H."/>
            <person name="Banfield J.F."/>
        </authorList>
    </citation>
    <scope>NUCLEOTIDE SEQUENCE [LARGE SCALE GENOMIC DNA]</scope>
</reference>
<dbReference type="AlphaFoldDB" id="A0A0G0BL83"/>
<name>A0A0G0BL83_UNCC3</name>
<feature type="domain" description="Glycosyltransferase 2-like" evidence="4">
    <location>
        <begin position="8"/>
        <end position="173"/>
    </location>
</feature>
<dbReference type="GO" id="GO:0016757">
    <property type="term" value="F:glycosyltransferase activity"/>
    <property type="evidence" value="ECO:0007669"/>
    <property type="project" value="UniProtKB-KW"/>
</dbReference>
<dbReference type="SUPFAM" id="SSF53448">
    <property type="entry name" value="Nucleotide-diphospho-sugar transferases"/>
    <property type="match status" value="1"/>
</dbReference>
<evidence type="ECO:0000313" key="6">
    <source>
        <dbReference type="Proteomes" id="UP000034581"/>
    </source>
</evidence>
<evidence type="ECO:0000259" key="4">
    <source>
        <dbReference type="Pfam" id="PF00535"/>
    </source>
</evidence>
<evidence type="ECO:0000256" key="1">
    <source>
        <dbReference type="ARBA" id="ARBA00006739"/>
    </source>
</evidence>
<keyword evidence="2" id="KW-0328">Glycosyltransferase</keyword>
<gene>
    <name evidence="5" type="ORF">UR67_C0001G0158</name>
</gene>
<dbReference type="PANTHER" id="PTHR43179:SF12">
    <property type="entry name" value="GALACTOFURANOSYLTRANSFERASE GLFT2"/>
    <property type="match status" value="1"/>
</dbReference>
<evidence type="ECO:0000256" key="2">
    <source>
        <dbReference type="ARBA" id="ARBA00022676"/>
    </source>
</evidence>
<sequence length="300" mass="35160">MKTRPFVSIIIPTLHREKALCDTLMYLFDQDYPKYEIIVVDQSVRHREETLKFLNDHKTKIKYFQISKKGTTIAKNYGLKCAKGEIILFVDDDIKPAQNLISEHVVNYENQNIGGVSGRIEVQDNSMIKDEEGKVGFVTKDGRFIDNYSSKTSCEVMTVHGCNASFRKDFLDKVHGFDENFTGNAIREESDLSFRIRRLGYKLVFDPHAEVLHLKASGGSRDKDRITWYEDFFRNEMLFFMKHLPHRYLVLRILNKIRPILSCMFYYGKGNPRAIIAPWRGFINGYKLYKKEIKDRSEWL</sequence>
<comment type="caution">
    <text evidence="5">The sequence shown here is derived from an EMBL/GenBank/DDBJ whole genome shotgun (WGS) entry which is preliminary data.</text>
</comment>
<dbReference type="Pfam" id="PF00535">
    <property type="entry name" value="Glycos_transf_2"/>
    <property type="match status" value="1"/>
</dbReference>
<evidence type="ECO:0000313" key="5">
    <source>
        <dbReference type="EMBL" id="KKP70249.1"/>
    </source>
</evidence>
<comment type="similarity">
    <text evidence="1">Belongs to the glycosyltransferase 2 family.</text>
</comment>
<dbReference type="Proteomes" id="UP000034581">
    <property type="component" value="Unassembled WGS sequence"/>
</dbReference>